<evidence type="ECO:0000313" key="2">
    <source>
        <dbReference type="Proteomes" id="UP000824881"/>
    </source>
</evidence>
<sequence>MEPDNGWPSSTASNPDDPFTTFPASTHSHSGLPSTYGDFFSRLQSTPRHLGGQIQPQDNQRAFGRLLHINITPTAFGTTTHVPPSPNASHNRENTIPPWGLADLATPLATMNLCGPMPGSDSPELCRSSLPTKRKVPIGTSQPKRRKTIDSLPRPGPVQAKRPLSKQEKLDQFFDLLDELKWSLGELLHHLFVWRYSPSEVIPFSCRHGTYIQRYLGGHTLYNVSGILDAWFTSPYGRERESGCDSQMFSTEKHYSEILAARPAMSSFAAQIVQDQLISEARQAVKPSTGLYAPLRRDSRTKNLHWNDLSTSLTATAIAEFKKYQPLTFHYMVCIAQGTPRKRSGVVAVRCHRPVNLVVAHALAALDFCRSSNTRLVPISRGILYLASTVPSDVIAYNSHIGNMPSINTLKVALKVFSDEKAEMIRSLSRDAATQKDQKTGEEFIYVNHLLFDNVQHYLKQRDQRIGRENSMVIGIAATYIRLKASPLACDPAERQRVLDLNKREGLTVDQLIGLIDQSHLRKIGVLQWLGALTKYIPELAHMQSDISLRYRTRCRRLAIPAEETQMHPLACSGKNEAVISELKDAFVDFLDQLDQRSDDHDDRLWLAGRDGMSFNNLHILKRHLQADPNPFQSFESMVPVLQPWHTMWTDLNRIYTTHWGELLDDNPSTLAYSAKKIGRPPPGNLKKVDYYPSAELLDLVHDMRMLDCWRTYLKTNDLFKYFTDLYAKGTLPSFEDLEVSANKLFSAYSTSAAYHQCASDARSGQSPWSIAIPEGDKWISTPTEPSSLPPQPPRPSHKKNKRPEPSKDGDITLSESIAFMRDAMIAREAVYAVAEGDVGRLWEALKAMVFTFAGSSHRKYTGYLLEMICTLELESGKELRELILRSMIVNLSGKPGHWQAGDIIQELLNRCLEPIIQRNDIQFGSDYIRNHWARNILDVYKLKRELRDAVGLARHTGKHTKPHEKPEVKILLKEYANLELHCRRPGRIYGKPRDVDDMTKGIETLSNGGLARWVKKTTEL</sequence>
<dbReference type="Proteomes" id="UP000824881">
    <property type="component" value="Unassembled WGS sequence"/>
</dbReference>
<comment type="caution">
    <text evidence="1">The sequence shown here is derived from an EMBL/GenBank/DDBJ whole genome shotgun (WGS) entry which is preliminary data.</text>
</comment>
<evidence type="ECO:0000313" key="1">
    <source>
        <dbReference type="EMBL" id="KAG9217635.1"/>
    </source>
</evidence>
<proteinExistence type="predicted"/>
<reference evidence="1 2" key="1">
    <citation type="journal article" date="2021" name="Appl. Environ. Microbiol.">
        <title>Genetic linkage and physical mapping for an oyster mushroom Pleurotus cornucopiae and QTL analysis for the trait cap color.</title>
        <authorList>
            <person name="Zhang Y."/>
            <person name="Gao W."/>
            <person name="Sonnenberg A."/>
            <person name="Chen Q."/>
            <person name="Zhang J."/>
            <person name="Huang C."/>
        </authorList>
    </citation>
    <scope>NUCLEOTIDE SEQUENCE [LARGE SCALE GENOMIC DNA]</scope>
    <source>
        <strain evidence="1">CCMSSC00406</strain>
    </source>
</reference>
<dbReference type="EMBL" id="WQMT02000011">
    <property type="protein sequence ID" value="KAG9217635.1"/>
    <property type="molecule type" value="Genomic_DNA"/>
</dbReference>
<name>A0ACB7IIY0_PLECO</name>
<keyword evidence="2" id="KW-1185">Reference proteome</keyword>
<organism evidence="1 2">
    <name type="scientific">Pleurotus cornucopiae</name>
    <name type="common">Cornucopia mushroom</name>
    <dbReference type="NCBI Taxonomy" id="5321"/>
    <lineage>
        <taxon>Eukaryota</taxon>
        <taxon>Fungi</taxon>
        <taxon>Dikarya</taxon>
        <taxon>Basidiomycota</taxon>
        <taxon>Agaricomycotina</taxon>
        <taxon>Agaricomycetes</taxon>
        <taxon>Agaricomycetidae</taxon>
        <taxon>Agaricales</taxon>
        <taxon>Pleurotineae</taxon>
        <taxon>Pleurotaceae</taxon>
        <taxon>Pleurotus</taxon>
    </lineage>
</organism>
<accession>A0ACB7IIY0</accession>
<protein>
    <submittedName>
        <fullName evidence="1">Uncharacterized protein</fullName>
    </submittedName>
</protein>
<gene>
    <name evidence="1" type="ORF">CCMSSC00406_0003676</name>
</gene>